<comment type="caution">
    <text evidence="1">The sequence shown here is derived from an EMBL/GenBank/DDBJ whole genome shotgun (WGS) entry which is preliminary data.</text>
</comment>
<evidence type="ECO:0000313" key="1">
    <source>
        <dbReference type="EMBL" id="KGX83360.1"/>
    </source>
</evidence>
<dbReference type="AlphaFoldDB" id="A0A0A5FX83"/>
<accession>A0A0A5FX83</accession>
<dbReference type="RefSeq" id="WP_036843669.1">
    <property type="nucleotide sequence ID" value="NZ_AULJ01000084.1"/>
</dbReference>
<dbReference type="STRING" id="1385511.GCA_000425225_04243"/>
<dbReference type="PROSITE" id="PS51257">
    <property type="entry name" value="PROKAR_LIPOPROTEIN"/>
    <property type="match status" value="1"/>
</dbReference>
<protein>
    <recommendedName>
        <fullName evidence="3">Lipoprotein</fullName>
    </recommendedName>
</protein>
<organism evidence="1 2">
    <name type="scientific">Pontibacillus marinus BH030004 = DSM 16465</name>
    <dbReference type="NCBI Taxonomy" id="1385511"/>
    <lineage>
        <taxon>Bacteria</taxon>
        <taxon>Bacillati</taxon>
        <taxon>Bacillota</taxon>
        <taxon>Bacilli</taxon>
        <taxon>Bacillales</taxon>
        <taxon>Bacillaceae</taxon>
        <taxon>Pontibacillus</taxon>
    </lineage>
</organism>
<sequence length="140" mass="16007">MNIKKSLKIYIILLLVLAGCSDSNHNEYKIVVENLKGVGDYGNSKVITNEEQVQEVIKILDDTLWNDIKVSGSGPTYTLHVQSLKKENVRKFNEYSIYIIKDTNIIEMVRGQNEGYIKKSGEDAKTLKRILNKKPFEKES</sequence>
<name>A0A0A5FX83_9BACI</name>
<evidence type="ECO:0000313" key="2">
    <source>
        <dbReference type="Proteomes" id="UP000030403"/>
    </source>
</evidence>
<evidence type="ECO:0008006" key="3">
    <source>
        <dbReference type="Google" id="ProtNLM"/>
    </source>
</evidence>
<keyword evidence="2" id="KW-1185">Reference proteome</keyword>
<gene>
    <name evidence="1" type="ORF">N783_04340</name>
</gene>
<dbReference type="Proteomes" id="UP000030403">
    <property type="component" value="Unassembled WGS sequence"/>
</dbReference>
<dbReference type="EMBL" id="AVPF01000116">
    <property type="protein sequence ID" value="KGX83360.1"/>
    <property type="molecule type" value="Genomic_DNA"/>
</dbReference>
<reference evidence="1 2" key="1">
    <citation type="submission" date="2013-08" db="EMBL/GenBank/DDBJ databases">
        <authorList>
            <person name="Huang J."/>
            <person name="Wang G."/>
        </authorList>
    </citation>
    <scope>NUCLEOTIDE SEQUENCE [LARGE SCALE GENOMIC DNA]</scope>
    <source>
        <strain evidence="1 2">BH030004</strain>
    </source>
</reference>
<proteinExistence type="predicted"/>